<evidence type="ECO:0000256" key="1">
    <source>
        <dbReference type="SAM" id="Phobius"/>
    </source>
</evidence>
<evidence type="ECO:0000313" key="2">
    <source>
        <dbReference type="EMBL" id="MFN0255871.1"/>
    </source>
</evidence>
<dbReference type="EMBL" id="SSHJ02000006">
    <property type="protein sequence ID" value="MFN0255871.1"/>
    <property type="molecule type" value="Genomic_DNA"/>
</dbReference>
<keyword evidence="1" id="KW-0812">Transmembrane</keyword>
<feature type="transmembrane region" description="Helical" evidence="1">
    <location>
        <begin position="44"/>
        <end position="62"/>
    </location>
</feature>
<keyword evidence="1" id="KW-0472">Membrane</keyword>
<name>A0ABW9J5R8_9SPHI</name>
<comment type="caution">
    <text evidence="2">The sequence shown here is derived from an EMBL/GenBank/DDBJ whole genome shotgun (WGS) entry which is preliminary data.</text>
</comment>
<keyword evidence="3" id="KW-1185">Reference proteome</keyword>
<feature type="transmembrane region" description="Helical" evidence="1">
    <location>
        <begin position="103"/>
        <end position="122"/>
    </location>
</feature>
<protein>
    <submittedName>
        <fullName evidence="2">Uncharacterized protein</fullName>
    </submittedName>
</protein>
<dbReference type="RefSeq" id="WP_138722986.1">
    <property type="nucleotide sequence ID" value="NZ_SSHJ02000006.1"/>
</dbReference>
<reference evidence="2 3" key="1">
    <citation type="submission" date="2024-12" db="EMBL/GenBank/DDBJ databases">
        <authorList>
            <person name="Hu S."/>
        </authorList>
    </citation>
    <scope>NUCLEOTIDE SEQUENCE [LARGE SCALE GENOMIC DNA]</scope>
    <source>
        <strain evidence="2 3">THG-T11</strain>
    </source>
</reference>
<sequence>MRILLRAFAFLDLISLVFMSMQLWAIFKNYNNFILPSEKVQGTLMFPMFILVLVGAYGLFFVKKIGFISYYIQFPFRLYLWVFTLGFITLFPEALGNYDDKWFSILFKVCFAGEFIRLFLTVRSHYQLKARSY</sequence>
<evidence type="ECO:0000313" key="3">
    <source>
        <dbReference type="Proteomes" id="UP001517247"/>
    </source>
</evidence>
<proteinExistence type="predicted"/>
<accession>A0ABW9J5R8</accession>
<feature type="transmembrane region" description="Helical" evidence="1">
    <location>
        <begin position="74"/>
        <end position="91"/>
    </location>
</feature>
<keyword evidence="1" id="KW-1133">Transmembrane helix</keyword>
<feature type="transmembrane region" description="Helical" evidence="1">
    <location>
        <begin position="7"/>
        <end position="24"/>
    </location>
</feature>
<organism evidence="2 3">
    <name type="scientific">Pedobacter ureilyticus</name>
    <dbReference type="NCBI Taxonomy" id="1393051"/>
    <lineage>
        <taxon>Bacteria</taxon>
        <taxon>Pseudomonadati</taxon>
        <taxon>Bacteroidota</taxon>
        <taxon>Sphingobacteriia</taxon>
        <taxon>Sphingobacteriales</taxon>
        <taxon>Sphingobacteriaceae</taxon>
        <taxon>Pedobacter</taxon>
    </lineage>
</organism>
<gene>
    <name evidence="2" type="ORF">E6A44_009835</name>
</gene>
<dbReference type="Proteomes" id="UP001517247">
    <property type="component" value="Unassembled WGS sequence"/>
</dbReference>